<comment type="similarity">
    <text evidence="1 2">Belongs to the small heat shock protein (HSP20) family.</text>
</comment>
<protein>
    <submittedName>
        <fullName evidence="4">HSP20 family molecular chaperone IbpA</fullName>
    </submittedName>
</protein>
<dbReference type="InterPro" id="IPR031107">
    <property type="entry name" value="Small_HSP"/>
</dbReference>
<reference evidence="4 5" key="1">
    <citation type="submission" date="2018-05" db="EMBL/GenBank/DDBJ databases">
        <title>Genomic Encyclopedia of Type Strains, Phase IV (KMG-IV): sequencing the most valuable type-strain genomes for metagenomic binning, comparative biology and taxonomic classification.</title>
        <authorList>
            <person name="Goeker M."/>
        </authorList>
    </citation>
    <scope>NUCLEOTIDE SEQUENCE [LARGE SCALE GENOMIC DNA]</scope>
    <source>
        <strain evidence="4 5">DSM 18773</strain>
    </source>
</reference>
<comment type="caution">
    <text evidence="4">The sequence shown here is derived from an EMBL/GenBank/DDBJ whole genome shotgun (WGS) entry which is preliminary data.</text>
</comment>
<organism evidence="4 5">
    <name type="scientific">Tumebacillus permanentifrigoris</name>
    <dbReference type="NCBI Taxonomy" id="378543"/>
    <lineage>
        <taxon>Bacteria</taxon>
        <taxon>Bacillati</taxon>
        <taxon>Bacillota</taxon>
        <taxon>Bacilli</taxon>
        <taxon>Bacillales</taxon>
        <taxon>Alicyclobacillaceae</taxon>
        <taxon>Tumebacillus</taxon>
    </lineage>
</organism>
<evidence type="ECO:0000259" key="3">
    <source>
        <dbReference type="PROSITE" id="PS01031"/>
    </source>
</evidence>
<name>A0A316D3S6_9BACL</name>
<dbReference type="Gene3D" id="2.60.40.790">
    <property type="match status" value="1"/>
</dbReference>
<dbReference type="AlphaFoldDB" id="A0A316D3S6"/>
<evidence type="ECO:0000256" key="2">
    <source>
        <dbReference type="RuleBase" id="RU003616"/>
    </source>
</evidence>
<sequence>MNPMDGFKSLAGLNDQLRQMFGPQFFQNMMKQMPQDELKTYHNMDWEQMFNKQLFENKALEYPRIDIYETQQEVVAIVEVPGIESAQAVKLNIKSDSLTLSGSLSGRFKTIKEDRFYLNERFRGTFERTVTLPARVRPQQARAIYKNGLLEIRILKTGGRPPQSKGRTVPISFG</sequence>
<gene>
    <name evidence="4" type="ORF">C7459_11919</name>
</gene>
<proteinExistence type="inferred from homology"/>
<dbReference type="PANTHER" id="PTHR11527">
    <property type="entry name" value="HEAT-SHOCK PROTEIN 20 FAMILY MEMBER"/>
    <property type="match status" value="1"/>
</dbReference>
<keyword evidence="5" id="KW-1185">Reference proteome</keyword>
<dbReference type="InterPro" id="IPR008978">
    <property type="entry name" value="HSP20-like_chaperone"/>
</dbReference>
<dbReference type="InterPro" id="IPR002068">
    <property type="entry name" value="A-crystallin/Hsp20_dom"/>
</dbReference>
<feature type="domain" description="SHSP" evidence="3">
    <location>
        <begin position="56"/>
        <end position="172"/>
    </location>
</feature>
<evidence type="ECO:0000313" key="5">
    <source>
        <dbReference type="Proteomes" id="UP000245634"/>
    </source>
</evidence>
<dbReference type="Pfam" id="PF00011">
    <property type="entry name" value="HSP20"/>
    <property type="match status" value="1"/>
</dbReference>
<dbReference type="CDD" id="cd06464">
    <property type="entry name" value="ACD_sHsps-like"/>
    <property type="match status" value="1"/>
</dbReference>
<dbReference type="EMBL" id="QGGL01000019">
    <property type="protein sequence ID" value="PWK06596.1"/>
    <property type="molecule type" value="Genomic_DNA"/>
</dbReference>
<dbReference type="OrthoDB" id="1806521at2"/>
<evidence type="ECO:0000256" key="1">
    <source>
        <dbReference type="PROSITE-ProRule" id="PRU00285"/>
    </source>
</evidence>
<evidence type="ECO:0000313" key="4">
    <source>
        <dbReference type="EMBL" id="PWK06596.1"/>
    </source>
</evidence>
<dbReference type="Proteomes" id="UP000245634">
    <property type="component" value="Unassembled WGS sequence"/>
</dbReference>
<dbReference type="PROSITE" id="PS01031">
    <property type="entry name" value="SHSP"/>
    <property type="match status" value="1"/>
</dbReference>
<accession>A0A316D3S6</accession>
<dbReference type="RefSeq" id="WP_109690795.1">
    <property type="nucleotide sequence ID" value="NZ_QGGL01000019.1"/>
</dbReference>
<dbReference type="SUPFAM" id="SSF49764">
    <property type="entry name" value="HSP20-like chaperones"/>
    <property type="match status" value="1"/>
</dbReference>